<keyword evidence="3" id="KW-0732">Signal</keyword>
<dbReference type="GO" id="GO:0008932">
    <property type="term" value="F:lytic endotransglycosylase activity"/>
    <property type="evidence" value="ECO:0007669"/>
    <property type="project" value="UniProtKB-UniRule"/>
</dbReference>
<dbReference type="InterPro" id="IPR009009">
    <property type="entry name" value="RlpA-like_DPBB"/>
</dbReference>
<keyword evidence="2 3" id="KW-0961">Cell wall biogenesis/degradation</keyword>
<reference evidence="6 7" key="1">
    <citation type="submission" date="2020-07" db="EMBL/GenBank/DDBJ databases">
        <title>Draft genome and description of Microvirga mediterraneensis Marseille-Q2068 sp. nov.</title>
        <authorList>
            <person name="Boxberger M."/>
        </authorList>
    </citation>
    <scope>NUCLEOTIDE SEQUENCE [LARGE SCALE GENOMIC DNA]</scope>
    <source>
        <strain evidence="6 7">Marseille-Q2068</strain>
    </source>
</reference>
<feature type="chain" id="PRO_5033193786" description="Endolytic peptidoglycan transglycosylase RlpA" evidence="3">
    <location>
        <begin position="29"/>
        <end position="129"/>
    </location>
</feature>
<feature type="domain" description="RlpA-like protein double-psi beta-barrel" evidence="5">
    <location>
        <begin position="39"/>
        <end position="124"/>
    </location>
</feature>
<dbReference type="EMBL" id="JACDXJ010000001">
    <property type="protein sequence ID" value="MBA1155498.1"/>
    <property type="molecule type" value="Genomic_DNA"/>
</dbReference>
<dbReference type="InterPro" id="IPR034718">
    <property type="entry name" value="RlpA"/>
</dbReference>
<dbReference type="SUPFAM" id="SSF50685">
    <property type="entry name" value="Barwin-like endoglucanases"/>
    <property type="match status" value="1"/>
</dbReference>
<dbReference type="EC" id="4.2.2.-" evidence="3"/>
<evidence type="ECO:0000256" key="2">
    <source>
        <dbReference type="ARBA" id="ARBA00023316"/>
    </source>
</evidence>
<dbReference type="Gene3D" id="2.40.40.10">
    <property type="entry name" value="RlpA-like domain"/>
    <property type="match status" value="1"/>
</dbReference>
<dbReference type="GO" id="GO:0000270">
    <property type="term" value="P:peptidoglycan metabolic process"/>
    <property type="evidence" value="ECO:0007669"/>
    <property type="project" value="UniProtKB-UniRule"/>
</dbReference>
<protein>
    <recommendedName>
        <fullName evidence="3">Endolytic peptidoglycan transglycosylase RlpA</fullName>
        <ecNumber evidence="3">4.2.2.-</ecNumber>
    </recommendedName>
</protein>
<keyword evidence="7" id="KW-1185">Reference proteome</keyword>
<dbReference type="Pfam" id="PF03330">
    <property type="entry name" value="DPBB_1"/>
    <property type="match status" value="1"/>
</dbReference>
<dbReference type="Proteomes" id="UP000572984">
    <property type="component" value="Unassembled WGS sequence"/>
</dbReference>
<accession>A0A838BJ12</accession>
<evidence type="ECO:0000259" key="5">
    <source>
        <dbReference type="Pfam" id="PF03330"/>
    </source>
</evidence>
<keyword evidence="1 3" id="KW-0456">Lyase</keyword>
<evidence type="ECO:0000256" key="4">
    <source>
        <dbReference type="RuleBase" id="RU003495"/>
    </source>
</evidence>
<feature type="signal peptide" evidence="3">
    <location>
        <begin position="1"/>
        <end position="28"/>
    </location>
</feature>
<evidence type="ECO:0000256" key="1">
    <source>
        <dbReference type="ARBA" id="ARBA00023239"/>
    </source>
</evidence>
<sequence length="129" mass="13564" precursor="true">MDQRKVSLVLASLFISGSTIFLPQAASAEPAGSTGKVIQSGRASWYGPGFHGRRTASGETFNTNDLTAAHRTLPFGTKVRVVNKRTGRSVVVRINDRGPYAHGRVIDLSKASAQAIGLSGVASVDVAQL</sequence>
<dbReference type="GO" id="GO:0071555">
    <property type="term" value="P:cell wall organization"/>
    <property type="evidence" value="ECO:0007669"/>
    <property type="project" value="UniProtKB-KW"/>
</dbReference>
<dbReference type="InterPro" id="IPR036908">
    <property type="entry name" value="RlpA-like_sf"/>
</dbReference>
<dbReference type="CDD" id="cd22268">
    <property type="entry name" value="DPBB_RlpA-like"/>
    <property type="match status" value="1"/>
</dbReference>
<comment type="caution">
    <text evidence="6">The sequence shown here is derived from an EMBL/GenBank/DDBJ whole genome shotgun (WGS) entry which is preliminary data.</text>
</comment>
<dbReference type="PANTHER" id="PTHR34183">
    <property type="entry name" value="ENDOLYTIC PEPTIDOGLYCAN TRANSGLYCOSYLASE RLPA"/>
    <property type="match status" value="1"/>
</dbReference>
<organism evidence="6 7">
    <name type="scientific">Microvirga mediterraneensis</name>
    <dbReference type="NCBI Taxonomy" id="2754695"/>
    <lineage>
        <taxon>Bacteria</taxon>
        <taxon>Pseudomonadati</taxon>
        <taxon>Pseudomonadota</taxon>
        <taxon>Alphaproteobacteria</taxon>
        <taxon>Hyphomicrobiales</taxon>
        <taxon>Methylobacteriaceae</taxon>
        <taxon>Microvirga</taxon>
    </lineage>
</organism>
<proteinExistence type="inferred from homology"/>
<evidence type="ECO:0000313" key="6">
    <source>
        <dbReference type="EMBL" id="MBA1155498.1"/>
    </source>
</evidence>
<evidence type="ECO:0000256" key="3">
    <source>
        <dbReference type="HAMAP-Rule" id="MF_02071"/>
    </source>
</evidence>
<name>A0A838BJ12_9HYPH</name>
<evidence type="ECO:0000313" key="7">
    <source>
        <dbReference type="Proteomes" id="UP000572984"/>
    </source>
</evidence>
<dbReference type="InterPro" id="IPR012997">
    <property type="entry name" value="RplA"/>
</dbReference>
<dbReference type="NCBIfam" id="TIGR00413">
    <property type="entry name" value="rlpA"/>
    <property type="match status" value="1"/>
</dbReference>
<comment type="similarity">
    <text evidence="3 4">Belongs to the RlpA family.</text>
</comment>
<dbReference type="PANTHER" id="PTHR34183:SF8">
    <property type="entry name" value="ENDOLYTIC PEPTIDOGLYCAN TRANSGLYCOSYLASE RLPA-RELATED"/>
    <property type="match status" value="1"/>
</dbReference>
<dbReference type="HAMAP" id="MF_02071">
    <property type="entry name" value="RlpA"/>
    <property type="match status" value="1"/>
</dbReference>
<dbReference type="AlphaFoldDB" id="A0A838BJ12"/>
<comment type="function">
    <text evidence="3">Lytic transglycosylase with a strong preference for naked glycan strands that lack stem peptides.</text>
</comment>
<gene>
    <name evidence="3" type="primary">rlpA</name>
    <name evidence="6" type="ORF">H0S73_05030</name>
</gene>